<proteinExistence type="predicted"/>
<dbReference type="EMBL" id="FOGU01000012">
    <property type="protein sequence ID" value="SES35991.1"/>
    <property type="molecule type" value="Genomic_DNA"/>
</dbReference>
<keyword evidence="3" id="KW-1185">Reference proteome</keyword>
<dbReference type="Proteomes" id="UP000198885">
    <property type="component" value="Unassembled WGS sequence"/>
</dbReference>
<organism evidence="2 3">
    <name type="scientific">Tranquillimonas rosea</name>
    <dbReference type="NCBI Taxonomy" id="641238"/>
    <lineage>
        <taxon>Bacteria</taxon>
        <taxon>Pseudomonadati</taxon>
        <taxon>Pseudomonadota</taxon>
        <taxon>Alphaproteobacteria</taxon>
        <taxon>Rhodobacterales</taxon>
        <taxon>Roseobacteraceae</taxon>
        <taxon>Tranquillimonas</taxon>
    </lineage>
</organism>
<keyword evidence="1" id="KW-0732">Signal</keyword>
<accession>A0A1H9WQA6</accession>
<name>A0A1H9WQA6_9RHOB</name>
<dbReference type="RefSeq" id="WP_092695868.1">
    <property type="nucleotide sequence ID" value="NZ_FOGU01000012.1"/>
</dbReference>
<protein>
    <submittedName>
        <fullName evidence="2">Glycine zipper 2TM domain-containing protein</fullName>
    </submittedName>
</protein>
<feature type="signal peptide" evidence="1">
    <location>
        <begin position="1"/>
        <end position="23"/>
    </location>
</feature>
<evidence type="ECO:0000313" key="3">
    <source>
        <dbReference type="Proteomes" id="UP000198885"/>
    </source>
</evidence>
<feature type="chain" id="PRO_5011721072" evidence="1">
    <location>
        <begin position="24"/>
        <end position="83"/>
    </location>
</feature>
<dbReference type="PROSITE" id="PS51257">
    <property type="entry name" value="PROKAR_LIPOPROTEIN"/>
    <property type="match status" value="1"/>
</dbReference>
<gene>
    <name evidence="2" type="ORF">SAMN04490244_11252</name>
</gene>
<evidence type="ECO:0000256" key="1">
    <source>
        <dbReference type="SAM" id="SignalP"/>
    </source>
</evidence>
<reference evidence="2 3" key="1">
    <citation type="submission" date="2016-10" db="EMBL/GenBank/DDBJ databases">
        <authorList>
            <person name="de Groot N.N."/>
        </authorList>
    </citation>
    <scope>NUCLEOTIDE SEQUENCE [LARGE SCALE GENOMIC DNA]</scope>
    <source>
        <strain evidence="2 3">DSM 23042</strain>
    </source>
</reference>
<dbReference type="AlphaFoldDB" id="A0A1H9WQA6"/>
<sequence>MTFPTKSLLGGATIALLLQGCAAATPEQQRAREHEIACIGGTVTGALVGGAVGNAFGSGRGQDIFRAAGAGAGATAGARYSCG</sequence>
<evidence type="ECO:0000313" key="2">
    <source>
        <dbReference type="EMBL" id="SES35991.1"/>
    </source>
</evidence>